<feature type="region of interest" description="Disordered" evidence="2">
    <location>
        <begin position="144"/>
        <end position="174"/>
    </location>
</feature>
<dbReference type="SUPFAM" id="SSF50630">
    <property type="entry name" value="Acid proteases"/>
    <property type="match status" value="1"/>
</dbReference>
<dbReference type="Gene3D" id="2.40.70.10">
    <property type="entry name" value="Acid Proteases"/>
    <property type="match status" value="1"/>
</dbReference>
<keyword evidence="5" id="KW-1185">Reference proteome</keyword>
<dbReference type="Proteomes" id="UP000694569">
    <property type="component" value="Unplaced"/>
</dbReference>
<evidence type="ECO:0000256" key="1">
    <source>
        <dbReference type="ARBA" id="ARBA00039658"/>
    </source>
</evidence>
<dbReference type="GO" id="GO:0003676">
    <property type="term" value="F:nucleic acid binding"/>
    <property type="evidence" value="ECO:0007669"/>
    <property type="project" value="InterPro"/>
</dbReference>
<reference evidence="4" key="2">
    <citation type="submission" date="2025-09" db="UniProtKB">
        <authorList>
            <consortium name="Ensembl"/>
        </authorList>
    </citation>
    <scope>IDENTIFICATION</scope>
</reference>
<dbReference type="Pfam" id="PF17921">
    <property type="entry name" value="Integrase_H2C2"/>
    <property type="match status" value="1"/>
</dbReference>
<dbReference type="InterPro" id="IPR001584">
    <property type="entry name" value="Integrase_cat-core"/>
</dbReference>
<evidence type="ECO:0000313" key="5">
    <source>
        <dbReference type="Proteomes" id="UP000694569"/>
    </source>
</evidence>
<dbReference type="Ensembl" id="ENSLLET00000029375.1">
    <property type="protein sequence ID" value="ENSLLEP00000028270.1"/>
    <property type="gene ID" value="ENSLLEG00000017986.1"/>
</dbReference>
<dbReference type="AlphaFoldDB" id="A0A8C5PVW7"/>
<name>A0A8C5PVW7_9ANUR</name>
<dbReference type="GeneTree" id="ENSGT01050000244855"/>
<reference evidence="4" key="1">
    <citation type="submission" date="2025-08" db="UniProtKB">
        <authorList>
            <consortium name="Ensembl"/>
        </authorList>
    </citation>
    <scope>IDENTIFICATION</scope>
</reference>
<dbReference type="InterPro" id="IPR041588">
    <property type="entry name" value="Integrase_H2C2"/>
</dbReference>
<dbReference type="PANTHER" id="PTHR37984:SF15">
    <property type="entry name" value="INTEGRASE CATALYTIC DOMAIN-CONTAINING PROTEIN"/>
    <property type="match status" value="1"/>
</dbReference>
<dbReference type="InterPro" id="IPR012337">
    <property type="entry name" value="RNaseH-like_sf"/>
</dbReference>
<dbReference type="PROSITE" id="PS50994">
    <property type="entry name" value="INTEGRASE"/>
    <property type="match status" value="1"/>
</dbReference>
<sequence>MCVLSIDGKPVTALLDSGSVVTLVRADFISLNKYHPSTIGVICVHGDTRDYQTAVVEIGTPWGSVTQFVGVVPSLLHEAIVGRDFSQFWRLWEKKKVQVDGAPPTGESRELSPEPFDHNMEENIVGVSNEGVMPFPLSVMAGEQEDVEPDPESVNNEQEVVPGSSTESGLNNMPDLEVRKDDFHTEQMNDSTLTRARENIKMIDGRPIDPDVRMSFPYMIQKNDLLYQVVKQGEDVVEQLVVPKPYRRMVLDLAHGHIMGGHLGIEKTKERISQRFFWPGLHADVKEYCESCPECQYSAPSPHFRSPLVPLPIIEVPFKRIGMDLVGPVVKTARGHQCILVILDYATRYPEAIPLRNTSAKTIAKELVQVFSRVGIAKEILTDQGTPFMSRVTRELCRLFKISHLRTSVYHPQTDGLVERFIRHLRAC</sequence>
<dbReference type="InterPro" id="IPR036397">
    <property type="entry name" value="RNaseH_sf"/>
</dbReference>
<evidence type="ECO:0000313" key="4">
    <source>
        <dbReference type="Ensembl" id="ENSLLEP00000028270.1"/>
    </source>
</evidence>
<dbReference type="OrthoDB" id="10000497at2759"/>
<feature type="compositionally biased region" description="Polar residues" evidence="2">
    <location>
        <begin position="153"/>
        <end position="171"/>
    </location>
</feature>
<dbReference type="FunFam" id="1.10.340.70:FF:000001">
    <property type="entry name" value="Retrovirus-related Pol polyprotein from transposon gypsy-like Protein"/>
    <property type="match status" value="1"/>
</dbReference>
<dbReference type="PANTHER" id="PTHR37984">
    <property type="entry name" value="PROTEIN CBG26694"/>
    <property type="match status" value="1"/>
</dbReference>
<dbReference type="GO" id="GO:0015074">
    <property type="term" value="P:DNA integration"/>
    <property type="evidence" value="ECO:0007669"/>
    <property type="project" value="InterPro"/>
</dbReference>
<dbReference type="InterPro" id="IPR021109">
    <property type="entry name" value="Peptidase_aspartic_dom_sf"/>
</dbReference>
<evidence type="ECO:0000256" key="2">
    <source>
        <dbReference type="SAM" id="MobiDB-lite"/>
    </source>
</evidence>
<dbReference type="Gene3D" id="1.10.340.70">
    <property type="match status" value="1"/>
</dbReference>
<accession>A0A8C5PVW7</accession>
<dbReference type="SUPFAM" id="SSF53098">
    <property type="entry name" value="Ribonuclease H-like"/>
    <property type="match status" value="1"/>
</dbReference>
<protein>
    <recommendedName>
        <fullName evidence="1">Gypsy retrotransposon integrase-like protein 1</fullName>
    </recommendedName>
</protein>
<dbReference type="Pfam" id="PF00665">
    <property type="entry name" value="rve"/>
    <property type="match status" value="1"/>
</dbReference>
<proteinExistence type="predicted"/>
<evidence type="ECO:0000259" key="3">
    <source>
        <dbReference type="PROSITE" id="PS50994"/>
    </source>
</evidence>
<dbReference type="InterPro" id="IPR050951">
    <property type="entry name" value="Retrovirus_Pol_polyprotein"/>
</dbReference>
<feature type="domain" description="Integrase catalytic" evidence="3">
    <location>
        <begin position="313"/>
        <end position="428"/>
    </location>
</feature>
<dbReference type="Gene3D" id="3.30.420.10">
    <property type="entry name" value="Ribonuclease H-like superfamily/Ribonuclease H"/>
    <property type="match status" value="1"/>
</dbReference>
<organism evidence="4 5">
    <name type="scientific">Leptobrachium leishanense</name>
    <name type="common">Leishan spiny toad</name>
    <dbReference type="NCBI Taxonomy" id="445787"/>
    <lineage>
        <taxon>Eukaryota</taxon>
        <taxon>Metazoa</taxon>
        <taxon>Chordata</taxon>
        <taxon>Craniata</taxon>
        <taxon>Vertebrata</taxon>
        <taxon>Euteleostomi</taxon>
        <taxon>Amphibia</taxon>
        <taxon>Batrachia</taxon>
        <taxon>Anura</taxon>
        <taxon>Pelobatoidea</taxon>
        <taxon>Megophryidae</taxon>
        <taxon>Leptobrachium</taxon>
    </lineage>
</organism>